<dbReference type="Gene3D" id="3.40.50.1820">
    <property type="entry name" value="alpha/beta hydrolase"/>
    <property type="match status" value="1"/>
</dbReference>
<evidence type="ECO:0000313" key="3">
    <source>
        <dbReference type="Proteomes" id="UP000346198"/>
    </source>
</evidence>
<evidence type="ECO:0000313" key="2">
    <source>
        <dbReference type="EMBL" id="VGO18407.1"/>
    </source>
</evidence>
<dbReference type="AlphaFoldDB" id="A0A6C2UFV0"/>
<dbReference type="Pfam" id="PF02089">
    <property type="entry name" value="Palm_thioest"/>
    <property type="match status" value="1"/>
</dbReference>
<dbReference type="InterPro" id="IPR029058">
    <property type="entry name" value="AB_hydrolase_fold"/>
</dbReference>
<organism evidence="2 3">
    <name type="scientific">Pontiella sulfatireligans</name>
    <dbReference type="NCBI Taxonomy" id="2750658"/>
    <lineage>
        <taxon>Bacteria</taxon>
        <taxon>Pseudomonadati</taxon>
        <taxon>Kiritimatiellota</taxon>
        <taxon>Kiritimatiellia</taxon>
        <taxon>Kiritimatiellales</taxon>
        <taxon>Pontiellaceae</taxon>
        <taxon>Pontiella</taxon>
    </lineage>
</organism>
<dbReference type="SUPFAM" id="SSF53474">
    <property type="entry name" value="alpha/beta-Hydrolases"/>
    <property type="match status" value="1"/>
</dbReference>
<gene>
    <name evidence="2" type="ORF">SCARR_00460</name>
</gene>
<dbReference type="PANTHER" id="PTHR37946">
    <property type="entry name" value="SLL1969 PROTEIN"/>
    <property type="match status" value="1"/>
</dbReference>
<dbReference type="Proteomes" id="UP000346198">
    <property type="component" value="Unassembled WGS sequence"/>
</dbReference>
<accession>A0A6C2UFV0</accession>
<dbReference type="RefSeq" id="WP_222846147.1">
    <property type="nucleotide sequence ID" value="NZ_CAAHFH010000001.1"/>
</dbReference>
<name>A0A6C2UFV0_9BACT</name>
<evidence type="ECO:0008006" key="4">
    <source>
        <dbReference type="Google" id="ProtNLM"/>
    </source>
</evidence>
<evidence type="ECO:0000256" key="1">
    <source>
        <dbReference type="SAM" id="SignalP"/>
    </source>
</evidence>
<feature type="signal peptide" evidence="1">
    <location>
        <begin position="1"/>
        <end position="21"/>
    </location>
</feature>
<feature type="chain" id="PRO_5025365580" description="AB hydrolase-1 domain-containing protein" evidence="1">
    <location>
        <begin position="22"/>
        <end position="249"/>
    </location>
</feature>
<dbReference type="PROSITE" id="PS51257">
    <property type="entry name" value="PROKAR_LIPOPROTEIN"/>
    <property type="match status" value="1"/>
</dbReference>
<reference evidence="2 3" key="1">
    <citation type="submission" date="2019-04" db="EMBL/GenBank/DDBJ databases">
        <authorList>
            <person name="Van Vliet M D."/>
        </authorList>
    </citation>
    <scope>NUCLEOTIDE SEQUENCE [LARGE SCALE GENOMIC DNA]</scope>
    <source>
        <strain evidence="2 3">F21</strain>
    </source>
</reference>
<keyword evidence="1" id="KW-0732">Signal</keyword>
<dbReference type="EMBL" id="CAAHFH010000001">
    <property type="protein sequence ID" value="VGO18407.1"/>
    <property type="molecule type" value="Genomic_DNA"/>
</dbReference>
<dbReference type="PANTHER" id="PTHR37946:SF1">
    <property type="entry name" value="SLL1969 PROTEIN"/>
    <property type="match status" value="1"/>
</dbReference>
<sequence>MKTLFILAMLFLVAYSCKSLQSNNYHTCAGVKKKETIVLLHGLTRSSKAMNKMAKELRTEGYRVINHDYPSTNATIEKLTKDIFNTLEPQIKDAPRVHFVTHSLGGIILREHLETHSLPNLGRVVMLAPPSRGSEVTDKLGGIFLYKWINGPAGNQLGTGTDSRPLRLKAPQFELGIIAGDRSINPILSLLIPGPDDGKVAVARVKPAAYTDYVQLHATHACMVWNRKAISQIKHFLKYGKFIKENSNA</sequence>
<keyword evidence="3" id="KW-1185">Reference proteome</keyword>
<protein>
    <recommendedName>
        <fullName evidence="4">AB hydrolase-1 domain-containing protein</fullName>
    </recommendedName>
</protein>
<proteinExistence type="predicted"/>